<sequence>MTEILVNTALFLLGLFAASFTPWAARRAGKNTSAIRQGVFGALVLDLYLFSLNETIHESGLLYGVSFSMIPLAIGAVVLHCIREAGRKE</sequence>
<keyword evidence="1" id="KW-1133">Transmembrane helix</keyword>
<dbReference type="EMBL" id="WOWR01000018">
    <property type="protein sequence ID" value="KAF0254022.1"/>
    <property type="molecule type" value="Genomic_DNA"/>
</dbReference>
<dbReference type="Proteomes" id="UP000442695">
    <property type="component" value="Unassembled WGS sequence"/>
</dbReference>
<name>A0A7V8EG51_PSEPU</name>
<proteinExistence type="predicted"/>
<organism evidence="2 3">
    <name type="scientific">Pseudomonas putida</name>
    <name type="common">Arthrobacter siderocapsulatus</name>
    <dbReference type="NCBI Taxonomy" id="303"/>
    <lineage>
        <taxon>Bacteria</taxon>
        <taxon>Pseudomonadati</taxon>
        <taxon>Pseudomonadota</taxon>
        <taxon>Gammaproteobacteria</taxon>
        <taxon>Pseudomonadales</taxon>
        <taxon>Pseudomonadaceae</taxon>
        <taxon>Pseudomonas</taxon>
    </lineage>
</organism>
<evidence type="ECO:0000313" key="3">
    <source>
        <dbReference type="Proteomes" id="UP000442695"/>
    </source>
</evidence>
<gene>
    <name evidence="2" type="ORF">GN299_15235</name>
</gene>
<comment type="caution">
    <text evidence="2">The sequence shown here is derived from an EMBL/GenBank/DDBJ whole genome shotgun (WGS) entry which is preliminary data.</text>
</comment>
<evidence type="ECO:0000256" key="1">
    <source>
        <dbReference type="SAM" id="Phobius"/>
    </source>
</evidence>
<protein>
    <submittedName>
        <fullName evidence="2">Uncharacterized protein</fullName>
    </submittedName>
</protein>
<reference evidence="2 3" key="1">
    <citation type="submission" date="2019-12" db="EMBL/GenBank/DDBJ databases">
        <authorList>
            <person name="Woiski C."/>
        </authorList>
    </citation>
    <scope>NUCLEOTIDE SEQUENCE [LARGE SCALE GENOMIC DNA]</scope>
    <source>
        <strain evidence="2 3">BOE100</strain>
    </source>
</reference>
<feature type="transmembrane region" description="Helical" evidence="1">
    <location>
        <begin position="6"/>
        <end position="25"/>
    </location>
</feature>
<dbReference type="RefSeq" id="WP_156859149.1">
    <property type="nucleotide sequence ID" value="NZ_WOWR01000018.1"/>
</dbReference>
<keyword evidence="1" id="KW-0472">Membrane</keyword>
<keyword evidence="1" id="KW-0812">Transmembrane</keyword>
<feature type="transmembrane region" description="Helical" evidence="1">
    <location>
        <begin position="62"/>
        <end position="82"/>
    </location>
</feature>
<dbReference type="AlphaFoldDB" id="A0A7V8EG51"/>
<evidence type="ECO:0000313" key="2">
    <source>
        <dbReference type="EMBL" id="KAF0254022.1"/>
    </source>
</evidence>
<accession>A0A7V8EG51</accession>
<feature type="transmembrane region" description="Helical" evidence="1">
    <location>
        <begin position="37"/>
        <end position="56"/>
    </location>
</feature>